<keyword evidence="4" id="KW-1185">Reference proteome</keyword>
<dbReference type="Proteomes" id="UP000325081">
    <property type="component" value="Unassembled WGS sequence"/>
</dbReference>
<evidence type="ECO:0000313" key="3">
    <source>
        <dbReference type="EMBL" id="GER34623.1"/>
    </source>
</evidence>
<accession>A0A5A7PP25</accession>
<evidence type="ECO:0000256" key="1">
    <source>
        <dbReference type="SAM" id="MobiDB-lite"/>
    </source>
</evidence>
<protein>
    <submittedName>
        <fullName evidence="3">Callose synthase</fullName>
    </submittedName>
</protein>
<evidence type="ECO:0000259" key="2">
    <source>
        <dbReference type="SMART" id="SM01205"/>
    </source>
</evidence>
<feature type="domain" description="1,3-beta-glucan synthase component FKS1-like" evidence="2">
    <location>
        <begin position="58"/>
        <end position="128"/>
    </location>
</feature>
<reference evidence="4" key="1">
    <citation type="journal article" date="2019" name="Curr. Biol.">
        <title>Genome Sequence of Striga asiatica Provides Insight into the Evolution of Plant Parasitism.</title>
        <authorList>
            <person name="Yoshida S."/>
            <person name="Kim S."/>
            <person name="Wafula E.K."/>
            <person name="Tanskanen J."/>
            <person name="Kim Y.M."/>
            <person name="Honaas L."/>
            <person name="Yang Z."/>
            <person name="Spallek T."/>
            <person name="Conn C.E."/>
            <person name="Ichihashi Y."/>
            <person name="Cheong K."/>
            <person name="Cui S."/>
            <person name="Der J.P."/>
            <person name="Gundlach H."/>
            <person name="Jiao Y."/>
            <person name="Hori C."/>
            <person name="Ishida J.K."/>
            <person name="Kasahara H."/>
            <person name="Kiba T."/>
            <person name="Kim M.S."/>
            <person name="Koo N."/>
            <person name="Laohavisit A."/>
            <person name="Lee Y.H."/>
            <person name="Lumba S."/>
            <person name="McCourt P."/>
            <person name="Mortimer J.C."/>
            <person name="Mutuku J.M."/>
            <person name="Nomura T."/>
            <person name="Sasaki-Sekimoto Y."/>
            <person name="Seto Y."/>
            <person name="Wang Y."/>
            <person name="Wakatake T."/>
            <person name="Sakakibara H."/>
            <person name="Demura T."/>
            <person name="Yamaguchi S."/>
            <person name="Yoneyama K."/>
            <person name="Manabe R.I."/>
            <person name="Nelson D.C."/>
            <person name="Schulman A.H."/>
            <person name="Timko M.P."/>
            <person name="dePamphilis C.W."/>
            <person name="Choi D."/>
            <person name="Shirasu K."/>
        </authorList>
    </citation>
    <scope>NUCLEOTIDE SEQUENCE [LARGE SCALE GENOMIC DNA]</scope>
    <source>
        <strain evidence="4">cv. UVA1</strain>
    </source>
</reference>
<dbReference type="SMART" id="SM01205">
    <property type="entry name" value="FKS1_dom1"/>
    <property type="match status" value="1"/>
</dbReference>
<organism evidence="3 4">
    <name type="scientific">Striga asiatica</name>
    <name type="common">Asiatic witchweed</name>
    <name type="synonym">Buchnera asiatica</name>
    <dbReference type="NCBI Taxonomy" id="4170"/>
    <lineage>
        <taxon>Eukaryota</taxon>
        <taxon>Viridiplantae</taxon>
        <taxon>Streptophyta</taxon>
        <taxon>Embryophyta</taxon>
        <taxon>Tracheophyta</taxon>
        <taxon>Spermatophyta</taxon>
        <taxon>Magnoliopsida</taxon>
        <taxon>eudicotyledons</taxon>
        <taxon>Gunneridae</taxon>
        <taxon>Pentapetalae</taxon>
        <taxon>asterids</taxon>
        <taxon>lamiids</taxon>
        <taxon>Lamiales</taxon>
        <taxon>Orobanchaceae</taxon>
        <taxon>Buchnereae</taxon>
        <taxon>Striga</taxon>
    </lineage>
</organism>
<sequence length="129" mass="14921">MTTGTDREFRRGERESERESKREKDFMLMIWVRPAEKCPRCTSSRGKGKVPHLFFLLFYCEYLISFNMAYELYGLLAGKVSTVTREIIKPSYGGDDEAFLRKVITPIYQCLYGYQGSKKDKNGIAPHTA</sequence>
<dbReference type="AlphaFoldDB" id="A0A5A7PP25"/>
<proteinExistence type="predicted"/>
<dbReference type="InterPro" id="IPR026899">
    <property type="entry name" value="FKS1-like_dom1"/>
</dbReference>
<dbReference type="OrthoDB" id="1880850at2759"/>
<name>A0A5A7PP25_STRAF</name>
<evidence type="ECO:0000313" key="4">
    <source>
        <dbReference type="Proteomes" id="UP000325081"/>
    </source>
</evidence>
<gene>
    <name evidence="3" type="ORF">STAS_10863</name>
</gene>
<feature type="region of interest" description="Disordered" evidence="1">
    <location>
        <begin position="1"/>
        <end position="22"/>
    </location>
</feature>
<dbReference type="EMBL" id="BKCP01004927">
    <property type="protein sequence ID" value="GER34623.1"/>
    <property type="molecule type" value="Genomic_DNA"/>
</dbReference>
<comment type="caution">
    <text evidence="3">The sequence shown here is derived from an EMBL/GenBank/DDBJ whole genome shotgun (WGS) entry which is preliminary data.</text>
</comment>